<evidence type="ECO:0000313" key="1">
    <source>
        <dbReference type="EMBL" id="TDS14220.1"/>
    </source>
</evidence>
<dbReference type="RefSeq" id="WP_166637463.1">
    <property type="nucleotide sequence ID" value="NZ_SNZW01000015.1"/>
</dbReference>
<dbReference type="AlphaFoldDB" id="A0A4R7D0K9"/>
<proteinExistence type="predicted"/>
<dbReference type="EMBL" id="SNZW01000015">
    <property type="protein sequence ID" value="TDS14220.1"/>
    <property type="molecule type" value="Genomic_DNA"/>
</dbReference>
<comment type="caution">
    <text evidence="1">The sequence shown here is derived from an EMBL/GenBank/DDBJ whole genome shotgun (WGS) entry which is preliminary data.</text>
</comment>
<keyword evidence="2" id="KW-1185">Reference proteome</keyword>
<gene>
    <name evidence="1" type="ORF">DFQ03_2293</name>
</gene>
<dbReference type="Proteomes" id="UP000295274">
    <property type="component" value="Unassembled WGS sequence"/>
</dbReference>
<evidence type="ECO:0000313" key="2">
    <source>
        <dbReference type="Proteomes" id="UP000295274"/>
    </source>
</evidence>
<reference evidence="1 2" key="1">
    <citation type="submission" date="2019-03" db="EMBL/GenBank/DDBJ databases">
        <title>Genomic Encyclopedia of Type Strains, Phase III (KMG-III): the genomes of soil and plant-associated and newly described type strains.</title>
        <authorList>
            <person name="Whitman W."/>
        </authorList>
    </citation>
    <scope>NUCLEOTIDE SEQUENCE [LARGE SCALE GENOMIC DNA]</scope>
    <source>
        <strain evidence="1 2">CECT 8455</strain>
    </source>
</reference>
<sequence>MGKTNWAKAKRYLVKVYEVFSEDNNLVAETDNVGNANGLNSTVFKNFVSIMP</sequence>
<name>A0A4R7D0K9_9FLAO</name>
<organism evidence="1 2">
    <name type="scientific">Maribacter caenipelagi</name>
    <dbReference type="NCBI Taxonomy" id="1447781"/>
    <lineage>
        <taxon>Bacteria</taxon>
        <taxon>Pseudomonadati</taxon>
        <taxon>Bacteroidota</taxon>
        <taxon>Flavobacteriia</taxon>
        <taxon>Flavobacteriales</taxon>
        <taxon>Flavobacteriaceae</taxon>
        <taxon>Maribacter</taxon>
    </lineage>
</organism>
<accession>A0A4R7D0K9</accession>
<protein>
    <submittedName>
        <fullName evidence="1">Uncharacterized protein</fullName>
    </submittedName>
</protein>